<protein>
    <recommendedName>
        <fullName evidence="12">Homeobox domain-containing protein</fullName>
    </recommendedName>
</protein>
<evidence type="ECO:0000256" key="3">
    <source>
        <dbReference type="ARBA" id="ARBA00023015"/>
    </source>
</evidence>
<keyword evidence="3" id="KW-0805">Transcription regulation</keyword>
<evidence type="ECO:0000256" key="9">
    <source>
        <dbReference type="PROSITE-ProRule" id="PRU00108"/>
    </source>
</evidence>
<evidence type="ECO:0000256" key="4">
    <source>
        <dbReference type="ARBA" id="ARBA00023054"/>
    </source>
</evidence>
<dbReference type="InterPro" id="IPR017970">
    <property type="entry name" value="Homeobox_CS"/>
</dbReference>
<organism evidence="13 14">
    <name type="scientific">Erythranthe guttata</name>
    <name type="common">Yellow monkey flower</name>
    <name type="synonym">Mimulus guttatus</name>
    <dbReference type="NCBI Taxonomy" id="4155"/>
    <lineage>
        <taxon>Eukaryota</taxon>
        <taxon>Viridiplantae</taxon>
        <taxon>Streptophyta</taxon>
        <taxon>Embryophyta</taxon>
        <taxon>Tracheophyta</taxon>
        <taxon>Spermatophyta</taxon>
        <taxon>Magnoliopsida</taxon>
        <taxon>eudicotyledons</taxon>
        <taxon>Gunneridae</taxon>
        <taxon>Pentapetalae</taxon>
        <taxon>asterids</taxon>
        <taxon>lamiids</taxon>
        <taxon>Lamiales</taxon>
        <taxon>Phrymaceae</taxon>
        <taxon>Erythranthe</taxon>
    </lineage>
</organism>
<dbReference type="EMBL" id="KI630313">
    <property type="protein sequence ID" value="EYU42138.1"/>
    <property type="molecule type" value="Genomic_DNA"/>
</dbReference>
<dbReference type="GO" id="GO:0000981">
    <property type="term" value="F:DNA-binding transcription factor activity, RNA polymerase II-specific"/>
    <property type="evidence" value="ECO:0007669"/>
    <property type="project" value="InterPro"/>
</dbReference>
<feature type="DNA-binding region" description="Homeobox" evidence="9">
    <location>
        <begin position="34"/>
        <end position="93"/>
    </location>
</feature>
<dbReference type="STRING" id="4155.A0A022RQT8"/>
<dbReference type="PhylomeDB" id="A0A022RQT8"/>
<keyword evidence="14" id="KW-1185">Reference proteome</keyword>
<name>A0A022RQT8_ERYGU</name>
<dbReference type="SMART" id="SM00389">
    <property type="entry name" value="HOX"/>
    <property type="match status" value="1"/>
</dbReference>
<evidence type="ECO:0000313" key="14">
    <source>
        <dbReference type="Proteomes" id="UP000030748"/>
    </source>
</evidence>
<evidence type="ECO:0000256" key="11">
    <source>
        <dbReference type="SAM" id="MobiDB-lite"/>
    </source>
</evidence>
<dbReference type="eggNOG" id="ENOG502QU3P">
    <property type="taxonomic scope" value="Eukaryota"/>
</dbReference>
<dbReference type="InterPro" id="IPR000047">
    <property type="entry name" value="HTH_motif"/>
</dbReference>
<dbReference type="PANTHER" id="PTHR45654:SF93">
    <property type="entry name" value="HOMEOBOX-LEUCINE ZIPPER PROTEIN HDG2-RELATED"/>
    <property type="match status" value="1"/>
</dbReference>
<comment type="subcellular location">
    <subcellularLocation>
        <location evidence="1 9 10">Nucleus</location>
    </subcellularLocation>
</comment>
<keyword evidence="5 9" id="KW-0238">DNA-binding</keyword>
<dbReference type="Proteomes" id="UP000030748">
    <property type="component" value="Unassembled WGS sequence"/>
</dbReference>
<feature type="domain" description="Homeobox" evidence="12">
    <location>
        <begin position="32"/>
        <end position="92"/>
    </location>
</feature>
<dbReference type="InterPro" id="IPR009057">
    <property type="entry name" value="Homeodomain-like_sf"/>
</dbReference>
<keyword evidence="6 9" id="KW-0371">Homeobox</keyword>
<feature type="compositionally biased region" description="Basic residues" evidence="11">
    <location>
        <begin position="34"/>
        <end position="43"/>
    </location>
</feature>
<dbReference type="InterPro" id="IPR001356">
    <property type="entry name" value="HD"/>
</dbReference>
<evidence type="ECO:0000256" key="10">
    <source>
        <dbReference type="RuleBase" id="RU000682"/>
    </source>
</evidence>
<comment type="similarity">
    <text evidence="2">Belongs to the HD-ZIP homeobox family. Class IV subfamily.</text>
</comment>
<evidence type="ECO:0000256" key="7">
    <source>
        <dbReference type="ARBA" id="ARBA00023163"/>
    </source>
</evidence>
<dbReference type="InterPro" id="IPR042160">
    <property type="entry name" value="HD-Zip_IV"/>
</dbReference>
<evidence type="ECO:0000313" key="13">
    <source>
        <dbReference type="EMBL" id="EYU42138.1"/>
    </source>
</evidence>
<keyword evidence="4" id="KW-0175">Coiled coil</keyword>
<gene>
    <name evidence="13" type="ORF">MIMGU_mgv11b024198mg</name>
</gene>
<feature type="compositionally biased region" description="Polar residues" evidence="11">
    <location>
        <begin position="13"/>
        <end position="33"/>
    </location>
</feature>
<dbReference type="PROSITE" id="PS00027">
    <property type="entry name" value="HOMEOBOX_1"/>
    <property type="match status" value="1"/>
</dbReference>
<dbReference type="CDD" id="cd00086">
    <property type="entry name" value="homeodomain"/>
    <property type="match status" value="1"/>
</dbReference>
<keyword evidence="8 9" id="KW-0539">Nucleus</keyword>
<dbReference type="Gene3D" id="1.10.10.60">
    <property type="entry name" value="Homeodomain-like"/>
    <property type="match status" value="1"/>
</dbReference>
<dbReference type="GO" id="GO:0003677">
    <property type="term" value="F:DNA binding"/>
    <property type="evidence" value="ECO:0007669"/>
    <property type="project" value="UniProtKB-UniRule"/>
</dbReference>
<sequence>MNSNVSEGDDASSFVNDENDNISICENSETQPQNRKRHHRHSAHQIQRMEELFTDSPHLDKKQRRELSEELGMEELQIKFWFQNKRTQMKGKYEHKQNTYLRAENEKLREENLKLGESLSNACCLACGKMIDLGDLCQGERRLRMENARLIEEIDRITTLAAKYIGRSL</sequence>
<evidence type="ECO:0000256" key="2">
    <source>
        <dbReference type="ARBA" id="ARBA00006789"/>
    </source>
</evidence>
<reference evidence="13 14" key="1">
    <citation type="journal article" date="2013" name="Proc. Natl. Acad. Sci. U.S.A.">
        <title>Fine-scale variation in meiotic recombination in Mimulus inferred from population shotgun sequencing.</title>
        <authorList>
            <person name="Hellsten U."/>
            <person name="Wright K.M."/>
            <person name="Jenkins J."/>
            <person name="Shu S."/>
            <person name="Yuan Y."/>
            <person name="Wessler S.R."/>
            <person name="Schmutz J."/>
            <person name="Willis J.H."/>
            <person name="Rokhsar D.S."/>
        </authorList>
    </citation>
    <scope>NUCLEOTIDE SEQUENCE [LARGE SCALE GENOMIC DNA]</scope>
    <source>
        <strain evidence="14">cv. DUN x IM62</strain>
    </source>
</reference>
<feature type="region of interest" description="Disordered" evidence="11">
    <location>
        <begin position="1"/>
        <end position="44"/>
    </location>
</feature>
<dbReference type="SUPFAM" id="SSF46689">
    <property type="entry name" value="Homeodomain-like"/>
    <property type="match status" value="1"/>
</dbReference>
<accession>A0A022RQT8</accession>
<dbReference type="PROSITE" id="PS50071">
    <property type="entry name" value="HOMEOBOX_2"/>
    <property type="match status" value="1"/>
</dbReference>
<evidence type="ECO:0000256" key="5">
    <source>
        <dbReference type="ARBA" id="ARBA00023125"/>
    </source>
</evidence>
<dbReference type="GO" id="GO:0005634">
    <property type="term" value="C:nucleus"/>
    <property type="evidence" value="ECO:0007669"/>
    <property type="project" value="UniProtKB-SubCell"/>
</dbReference>
<dbReference type="AlphaFoldDB" id="A0A022RQT8"/>
<dbReference type="FunFam" id="1.10.10.60:FF:000229">
    <property type="entry name" value="Homeobox-leucine zipper protein HDG1"/>
    <property type="match status" value="1"/>
</dbReference>
<evidence type="ECO:0000259" key="12">
    <source>
        <dbReference type="PROSITE" id="PS50071"/>
    </source>
</evidence>
<evidence type="ECO:0000256" key="8">
    <source>
        <dbReference type="ARBA" id="ARBA00023242"/>
    </source>
</evidence>
<proteinExistence type="inferred from homology"/>
<dbReference type="Pfam" id="PF00046">
    <property type="entry name" value="Homeodomain"/>
    <property type="match status" value="1"/>
</dbReference>
<dbReference type="PANTHER" id="PTHR45654">
    <property type="entry name" value="HOMEOBOX-LEUCINE ZIPPER PROTEIN MERISTEM L1"/>
    <property type="match status" value="1"/>
</dbReference>
<keyword evidence="7" id="KW-0804">Transcription</keyword>
<evidence type="ECO:0000256" key="6">
    <source>
        <dbReference type="ARBA" id="ARBA00023155"/>
    </source>
</evidence>
<dbReference type="PRINTS" id="PR00031">
    <property type="entry name" value="HTHREPRESSR"/>
</dbReference>
<evidence type="ECO:0000256" key="1">
    <source>
        <dbReference type="ARBA" id="ARBA00004123"/>
    </source>
</evidence>